<dbReference type="SUPFAM" id="SSF53474">
    <property type="entry name" value="alpha/beta-Hydrolases"/>
    <property type="match status" value="1"/>
</dbReference>
<dbReference type="RefSeq" id="WP_013930785.1">
    <property type="nucleotide sequence ID" value="NC_015703.1"/>
</dbReference>
<evidence type="ECO:0000313" key="1">
    <source>
        <dbReference type="EMBL" id="AEI51512.1"/>
    </source>
</evidence>
<reference evidence="2" key="1">
    <citation type="submission" date="2011-06" db="EMBL/GenBank/DDBJ databases">
        <title>The complete genome of chromosome of Runella slithyformis DSM 19594.</title>
        <authorList>
            <consortium name="US DOE Joint Genome Institute (JGI-PGF)"/>
            <person name="Lucas S."/>
            <person name="Han J."/>
            <person name="Lapidus A."/>
            <person name="Bruce D."/>
            <person name="Goodwin L."/>
            <person name="Pitluck S."/>
            <person name="Peters L."/>
            <person name="Kyrpides N."/>
            <person name="Mavromatis K."/>
            <person name="Ivanova N."/>
            <person name="Ovchinnikova G."/>
            <person name="Zhang X."/>
            <person name="Misra M."/>
            <person name="Detter J.C."/>
            <person name="Tapia R."/>
            <person name="Han C."/>
            <person name="Land M."/>
            <person name="Hauser L."/>
            <person name="Markowitz V."/>
            <person name="Cheng J.-F."/>
            <person name="Hugenholtz P."/>
            <person name="Woyke T."/>
            <person name="Wu D."/>
            <person name="Tindall B."/>
            <person name="Faehrich R."/>
            <person name="Brambilla E."/>
            <person name="Klenk H.-P."/>
            <person name="Eisen J.A."/>
        </authorList>
    </citation>
    <scope>NUCLEOTIDE SEQUENCE [LARGE SCALE GENOMIC DNA]</scope>
    <source>
        <strain evidence="2">ATCC 29530 / DSM 19594 / LMG 11500 / NCIMB 11436 / LSU 4</strain>
    </source>
</reference>
<dbReference type="InterPro" id="IPR029058">
    <property type="entry name" value="AB_hydrolase_fold"/>
</dbReference>
<dbReference type="KEGG" id="rsi:Runsl_5212"/>
<dbReference type="Proteomes" id="UP000000493">
    <property type="component" value="Chromosome"/>
</dbReference>
<organism evidence="1 2">
    <name type="scientific">Runella slithyformis (strain ATCC 29530 / DSM 19594 / LMG 11500 / NCIMB 11436 / LSU 4)</name>
    <dbReference type="NCBI Taxonomy" id="761193"/>
    <lineage>
        <taxon>Bacteria</taxon>
        <taxon>Pseudomonadati</taxon>
        <taxon>Bacteroidota</taxon>
        <taxon>Cytophagia</taxon>
        <taxon>Cytophagales</taxon>
        <taxon>Spirosomataceae</taxon>
        <taxon>Runella</taxon>
    </lineage>
</organism>
<proteinExistence type="predicted"/>
<evidence type="ECO:0000313" key="2">
    <source>
        <dbReference type="Proteomes" id="UP000000493"/>
    </source>
</evidence>
<reference evidence="1 2" key="2">
    <citation type="journal article" date="2012" name="Stand. Genomic Sci.">
        <title>Complete genome sequence of the aquatic bacterium Runella slithyformis type strain (LSU 4(T)).</title>
        <authorList>
            <person name="Copeland A."/>
            <person name="Zhang X."/>
            <person name="Misra M."/>
            <person name="Lapidus A."/>
            <person name="Nolan M."/>
            <person name="Lucas S."/>
            <person name="Deshpande S."/>
            <person name="Cheng J.F."/>
            <person name="Tapia R."/>
            <person name="Goodwin L.A."/>
            <person name="Pitluck S."/>
            <person name="Liolios K."/>
            <person name="Pagani I."/>
            <person name="Ivanova N."/>
            <person name="Mikhailova N."/>
            <person name="Pati A."/>
            <person name="Chen A."/>
            <person name="Palaniappan K."/>
            <person name="Land M."/>
            <person name="Hauser L."/>
            <person name="Pan C."/>
            <person name="Jeffries C.D."/>
            <person name="Detter J.C."/>
            <person name="Brambilla E.M."/>
            <person name="Rohde M."/>
            <person name="Djao O.D."/>
            <person name="Goker M."/>
            <person name="Sikorski J."/>
            <person name="Tindall B.J."/>
            <person name="Woyke T."/>
            <person name="Bristow J."/>
            <person name="Eisen J.A."/>
            <person name="Markowitz V."/>
            <person name="Hugenholtz P."/>
            <person name="Kyrpides N.C."/>
            <person name="Klenk H.P."/>
            <person name="Mavromatis K."/>
        </authorList>
    </citation>
    <scope>NUCLEOTIDE SEQUENCE [LARGE SCALE GENOMIC DNA]</scope>
    <source>
        <strain evidence="2">ATCC 29530 / DSM 19594 / LMG 11500 / NCIMB 11436 / LSU 4</strain>
    </source>
</reference>
<keyword evidence="2" id="KW-1185">Reference proteome</keyword>
<name>A0A7U3ZQI3_RUNSL</name>
<accession>A0A7U3ZQI3</accession>
<protein>
    <recommendedName>
        <fullName evidence="3">DUF2235 domain-containing protein</fullName>
    </recommendedName>
</protein>
<evidence type="ECO:0008006" key="3">
    <source>
        <dbReference type="Google" id="ProtNLM"/>
    </source>
</evidence>
<dbReference type="AlphaFoldDB" id="A0A7U3ZQI3"/>
<dbReference type="EMBL" id="CP002859">
    <property type="protein sequence ID" value="AEI51512.1"/>
    <property type="molecule type" value="Genomic_DNA"/>
</dbReference>
<gene>
    <name evidence="1" type="ordered locus">Runsl_5212</name>
</gene>
<sequence length="314" mass="35113">MPTQHILIAIDGTGSNEWRRSDGLNSHVYRFFNDFAGADKVYLDGPGTTGLDVGNIIDEGVRITYLMIERLLRFERCRLEDININIIGHSRGGFIGVKIANLLSNPLTFIRPASSGSAERVKFLNQRLGSSQALSSLKINFIGLYDAVKRTVTESEGDLSLRNVSRIAHSWRQNKSLSRLTFEGMVIPSAANKPFDTSHGGVGGDPGFFTPLSFGNDLYCNALDLLNGDRSILGTIVEPIDSVYSGMWRLHHGVTREERIRQVRHYWQNSIESDMFIREQASQCSVPLSGKSQHLPWEEKNNHLGIQLKRLVSL</sequence>